<evidence type="ECO:0000256" key="5">
    <source>
        <dbReference type="ARBA" id="ARBA00022741"/>
    </source>
</evidence>
<keyword evidence="6 12" id="KW-0418">Kinase</keyword>
<dbReference type="GO" id="GO:0005524">
    <property type="term" value="F:ATP binding"/>
    <property type="evidence" value="ECO:0007669"/>
    <property type="project" value="UniProtKB-UniRule"/>
</dbReference>
<dbReference type="SMART" id="SM00220">
    <property type="entry name" value="S_TKc"/>
    <property type="match status" value="1"/>
</dbReference>
<evidence type="ECO:0000313" key="13">
    <source>
        <dbReference type="Proteomes" id="UP000324800"/>
    </source>
</evidence>
<comment type="caution">
    <text evidence="12">The sequence shown here is derived from an EMBL/GenBank/DDBJ whole genome shotgun (WGS) entry which is preliminary data.</text>
</comment>
<feature type="domain" description="Protein kinase" evidence="11">
    <location>
        <begin position="1"/>
        <end position="255"/>
    </location>
</feature>
<reference evidence="12 13" key="1">
    <citation type="submission" date="2019-03" db="EMBL/GenBank/DDBJ databases">
        <title>Single cell metagenomics reveals metabolic interactions within the superorganism composed of flagellate Streblomastix strix and complex community of Bacteroidetes bacteria on its surface.</title>
        <authorList>
            <person name="Treitli S.C."/>
            <person name="Kolisko M."/>
            <person name="Husnik F."/>
            <person name="Keeling P."/>
            <person name="Hampl V."/>
        </authorList>
    </citation>
    <scope>NUCLEOTIDE SEQUENCE [LARGE SCALE GENOMIC DNA]</scope>
    <source>
        <strain evidence="12">ST1C</strain>
    </source>
</reference>
<dbReference type="Proteomes" id="UP000324800">
    <property type="component" value="Unassembled WGS sequence"/>
</dbReference>
<dbReference type="CDD" id="cd14014">
    <property type="entry name" value="STKc_PknB_like"/>
    <property type="match status" value="1"/>
</dbReference>
<evidence type="ECO:0000256" key="9">
    <source>
        <dbReference type="ARBA" id="ARBA00048679"/>
    </source>
</evidence>
<evidence type="ECO:0000256" key="3">
    <source>
        <dbReference type="ARBA" id="ARBA00022527"/>
    </source>
</evidence>
<keyword evidence="4" id="KW-0808">Transferase</keyword>
<dbReference type="InterPro" id="IPR016024">
    <property type="entry name" value="ARM-type_fold"/>
</dbReference>
<dbReference type="PROSITE" id="PS00107">
    <property type="entry name" value="PROTEIN_KINASE_ATP"/>
    <property type="match status" value="1"/>
</dbReference>
<comment type="catalytic activity">
    <reaction evidence="8">
        <text>L-threonyl-[protein] + ATP = O-phospho-L-threonyl-[protein] + ADP + H(+)</text>
        <dbReference type="Rhea" id="RHEA:46608"/>
        <dbReference type="Rhea" id="RHEA-COMP:11060"/>
        <dbReference type="Rhea" id="RHEA-COMP:11605"/>
        <dbReference type="ChEBI" id="CHEBI:15378"/>
        <dbReference type="ChEBI" id="CHEBI:30013"/>
        <dbReference type="ChEBI" id="CHEBI:30616"/>
        <dbReference type="ChEBI" id="CHEBI:61977"/>
        <dbReference type="ChEBI" id="CHEBI:456216"/>
        <dbReference type="EC" id="2.7.11.1"/>
    </reaction>
</comment>
<organism evidence="12 13">
    <name type="scientific">Streblomastix strix</name>
    <dbReference type="NCBI Taxonomy" id="222440"/>
    <lineage>
        <taxon>Eukaryota</taxon>
        <taxon>Metamonada</taxon>
        <taxon>Preaxostyla</taxon>
        <taxon>Oxymonadida</taxon>
        <taxon>Streblomastigidae</taxon>
        <taxon>Streblomastix</taxon>
    </lineage>
</organism>
<dbReference type="SUPFAM" id="SSF56112">
    <property type="entry name" value="Protein kinase-like (PK-like)"/>
    <property type="match status" value="1"/>
</dbReference>
<evidence type="ECO:0000256" key="10">
    <source>
        <dbReference type="PROSITE-ProRule" id="PRU10141"/>
    </source>
</evidence>
<dbReference type="PROSITE" id="PS50011">
    <property type="entry name" value="PROTEIN_KINASE_DOM"/>
    <property type="match status" value="1"/>
</dbReference>
<dbReference type="Gene3D" id="1.10.510.10">
    <property type="entry name" value="Transferase(Phosphotransferase) domain 1"/>
    <property type="match status" value="1"/>
</dbReference>
<dbReference type="GO" id="GO:0004674">
    <property type="term" value="F:protein serine/threonine kinase activity"/>
    <property type="evidence" value="ECO:0007669"/>
    <property type="project" value="UniProtKB-KW"/>
</dbReference>
<keyword evidence="7 10" id="KW-0067">ATP-binding</keyword>
<protein>
    <recommendedName>
        <fullName evidence="2">non-specific serine/threonine protein kinase</fullName>
        <ecNumber evidence="2">2.7.11.1</ecNumber>
    </recommendedName>
</protein>
<dbReference type="GO" id="GO:0005737">
    <property type="term" value="C:cytoplasm"/>
    <property type="evidence" value="ECO:0007669"/>
    <property type="project" value="TreeGrafter"/>
</dbReference>
<gene>
    <name evidence="12" type="ORF">EZS28_006571</name>
</gene>
<dbReference type="SUPFAM" id="SSF48371">
    <property type="entry name" value="ARM repeat"/>
    <property type="match status" value="3"/>
</dbReference>
<dbReference type="AlphaFoldDB" id="A0A5J4WU21"/>
<evidence type="ECO:0000256" key="2">
    <source>
        <dbReference type="ARBA" id="ARBA00012513"/>
    </source>
</evidence>
<dbReference type="InterPro" id="IPR017441">
    <property type="entry name" value="Protein_kinase_ATP_BS"/>
</dbReference>
<dbReference type="EMBL" id="SNRW01001076">
    <property type="protein sequence ID" value="KAA6397905.1"/>
    <property type="molecule type" value="Genomic_DNA"/>
</dbReference>
<dbReference type="PANTHER" id="PTHR48012">
    <property type="entry name" value="STERILE20-LIKE KINASE, ISOFORM B-RELATED"/>
    <property type="match status" value="1"/>
</dbReference>
<evidence type="ECO:0000256" key="8">
    <source>
        <dbReference type="ARBA" id="ARBA00047899"/>
    </source>
</evidence>
<feature type="binding site" evidence="10">
    <location>
        <position position="24"/>
    </location>
    <ligand>
        <name>ATP</name>
        <dbReference type="ChEBI" id="CHEBI:30616"/>
    </ligand>
</feature>
<proteinExistence type="inferred from homology"/>
<dbReference type="InterPro" id="IPR050629">
    <property type="entry name" value="STE20/SPS1-PAK"/>
</dbReference>
<evidence type="ECO:0000256" key="4">
    <source>
        <dbReference type="ARBA" id="ARBA00022679"/>
    </source>
</evidence>
<name>A0A5J4WU21_9EUKA</name>
<accession>A0A5J4WU21</accession>
<dbReference type="Pfam" id="PF00069">
    <property type="entry name" value="Pkinase"/>
    <property type="match status" value="1"/>
</dbReference>
<dbReference type="PANTHER" id="PTHR48012:SF10">
    <property type="entry name" value="FI20177P1"/>
    <property type="match status" value="1"/>
</dbReference>
<dbReference type="Gene3D" id="1.25.10.10">
    <property type="entry name" value="Leucine-rich Repeat Variant"/>
    <property type="match status" value="3"/>
</dbReference>
<evidence type="ECO:0000256" key="1">
    <source>
        <dbReference type="ARBA" id="ARBA00008874"/>
    </source>
</evidence>
<dbReference type="InterPro" id="IPR011989">
    <property type="entry name" value="ARM-like"/>
</dbReference>
<keyword evidence="3" id="KW-0723">Serine/threonine-protein kinase</keyword>
<dbReference type="PROSITE" id="PS00108">
    <property type="entry name" value="PROTEIN_KINASE_ST"/>
    <property type="match status" value="1"/>
</dbReference>
<comment type="catalytic activity">
    <reaction evidence="9">
        <text>L-seryl-[protein] + ATP = O-phospho-L-seryl-[protein] + ADP + H(+)</text>
        <dbReference type="Rhea" id="RHEA:17989"/>
        <dbReference type="Rhea" id="RHEA-COMP:9863"/>
        <dbReference type="Rhea" id="RHEA-COMP:11604"/>
        <dbReference type="ChEBI" id="CHEBI:15378"/>
        <dbReference type="ChEBI" id="CHEBI:29999"/>
        <dbReference type="ChEBI" id="CHEBI:30616"/>
        <dbReference type="ChEBI" id="CHEBI:83421"/>
        <dbReference type="ChEBI" id="CHEBI:456216"/>
        <dbReference type="EC" id="2.7.11.1"/>
    </reaction>
</comment>
<sequence>MLGRGAFGCVYQVHKLEYGVIAAKVINEENFNINEWKIGFQLAQGVQNPFVLKYYSAQMFGIHTILLMEYANMKSLDNLIESKQDLPLSIIRPIMRQLFEGLRLMHEKGLIHRDIKGQNILLHNPLGTGLVQLKIADFGLVKVQQQAVQTMTTTVAGTFPFMAPEALLEKYQSNDNADYKVDIWSAGILLFQLTAHQFPFKDPSLKEILTFMTNKKLQRPKSITDNDLWNLITLLLAFDPKDRLSATEALNHKFFTGKHALKEITKEVKDLALIYQQAQQQGVQNVTPYDTNTLFIVPLTEVRRILLVAQNLQKGDEFRNCCIYAGIANSLQTIFEKRDLKYITKPFIVAFFQLTSQYNQIINYTLLTISNLLISGLNTTPSTSYHPHFQIISACDGINKLFSIFMKSDDKEIKDCSAICIGRLYRAQQIGDQSIKIAIISHLKSIINDPDVWTREASRDTLSELSQNISDMRLIVRQLRIQLVGSEIEQKKIIQKQENECEVLSIILRKRNEDELFKIVINSGIVEALLAILKDRELSLITSLFVSTYFQLTKSTDKTVVFLYSKKNPYPSLIRLLNHNDRYVLDYTVKSINNILIAGANTTPFSSPHPHFEVLQKNGDIDILFSFFKSNNNKKTKDSAAICIGEIFRNQEIKDQQVKRAIISHLKLLLKDPDEWTRGAARSALGSLVQNQGNTNEILNDDYLPSIQNDLKIKLEGSEQHKLEILSLQEKQTRALSEMLKNNQTDEFRRKVINAGIYDSLLLIILNREIELITEPYLDALFSLTISSDKIQQILLKKNPYPSLIRLFNHNDINVIQCAIKSIFNLLICGLNTTLSSTQHPHFEVMSTCGGINKLISLFNKTKDKDTKDRVAICVGRLYRAKEDNNELKKGIIPHIKSLINDQNQYISEQSRDSLSELFYNLSDMRLIARQFRIQLSGSEEQIETIVEKQEIECEVLSIILQKRKGDQIREIIINSGIVEALLAILKDRDFKLITTYFIQVIYQLSLSSNDLKLLLYSKKNPYPSLIRLLTHTDNDFIQTILITIYNLLIAGSNKMPISSPHPHFEAFDEDRGIEKLYSIFKRTDLDKEFKDNVAIIIAQVFKAKEIPNNKLMRTKIISHLKTLIDDPDDWTKQTSRIKLENLDQNSVNHEEIEKDGFKLSELA</sequence>
<dbReference type="InterPro" id="IPR008271">
    <property type="entry name" value="Ser/Thr_kinase_AS"/>
</dbReference>
<dbReference type="InterPro" id="IPR000719">
    <property type="entry name" value="Prot_kinase_dom"/>
</dbReference>
<keyword evidence="5 10" id="KW-0547">Nucleotide-binding</keyword>
<comment type="similarity">
    <text evidence="1">Belongs to the protein kinase superfamily. STE Ser/Thr protein kinase family. STE20 subfamily.</text>
</comment>
<evidence type="ECO:0000256" key="6">
    <source>
        <dbReference type="ARBA" id="ARBA00022777"/>
    </source>
</evidence>
<dbReference type="EC" id="2.7.11.1" evidence="2"/>
<dbReference type="InterPro" id="IPR011009">
    <property type="entry name" value="Kinase-like_dom_sf"/>
</dbReference>
<evidence type="ECO:0000256" key="7">
    <source>
        <dbReference type="ARBA" id="ARBA00022840"/>
    </source>
</evidence>
<evidence type="ECO:0000259" key="11">
    <source>
        <dbReference type="PROSITE" id="PS50011"/>
    </source>
</evidence>
<evidence type="ECO:0000313" key="12">
    <source>
        <dbReference type="EMBL" id="KAA6397905.1"/>
    </source>
</evidence>